<keyword evidence="4 7" id="KW-0472">Membrane</keyword>
<keyword evidence="2 7" id="KW-0812">Transmembrane</keyword>
<dbReference type="AlphaFoldDB" id="A0A136IZ45"/>
<proteinExistence type="inferred from homology"/>
<sequence length="414" mass="45453">MLALLTESWTWYAVTWLVVIARVFSRKLLVGSYKQMQVEDILMLIAMLADTVLIVAMNIVADTSSNLIDPADTTVLDAANIAQREYGSKMVLVVEQMQCVTIWLVKACLLLMYSRLTMNLKQRVAVKAVAIYAVVGFVVMEILYLAVWCRPFTQYWAVPPNNVQCSAATNHLITNLVLNVSSDIMIMLIPMPILLQSSLPLKKKLILSAIFLLGCFTILSALLSKYYSFTEPFGSSWTFWYIRESSTALITANLPATWTLIRHHFHLSSFNHKSSARTTGGNLSSGFRAGYPNNRHGSRLHSTAGGGTRNGGGSRSADEDALELGAADSQERINKTYMMPLQIYKQQEVQVEVQVGTAKDRPEQDSDSSSDGRTPGARPTVAPKISFLADGDSRDGSPGRARDGVTTTIAGGGR</sequence>
<protein>
    <recommendedName>
        <fullName evidence="8">Rhodopsin domain-containing protein</fullName>
    </recommendedName>
</protein>
<feature type="compositionally biased region" description="Gly residues" evidence="6">
    <location>
        <begin position="304"/>
        <end position="314"/>
    </location>
</feature>
<dbReference type="STRING" id="196109.A0A136IZ45"/>
<dbReference type="InParanoid" id="A0A136IZ45"/>
<feature type="transmembrane region" description="Helical" evidence="7">
    <location>
        <begin position="12"/>
        <end position="29"/>
    </location>
</feature>
<evidence type="ECO:0000256" key="7">
    <source>
        <dbReference type="SAM" id="Phobius"/>
    </source>
</evidence>
<feature type="transmembrane region" description="Helical" evidence="7">
    <location>
        <begin position="90"/>
        <end position="112"/>
    </location>
</feature>
<comment type="similarity">
    <text evidence="5">Belongs to the SAT4 family.</text>
</comment>
<feature type="transmembrane region" description="Helical" evidence="7">
    <location>
        <begin position="207"/>
        <end position="227"/>
    </location>
</feature>
<evidence type="ECO:0000256" key="6">
    <source>
        <dbReference type="SAM" id="MobiDB-lite"/>
    </source>
</evidence>
<evidence type="ECO:0000256" key="3">
    <source>
        <dbReference type="ARBA" id="ARBA00022989"/>
    </source>
</evidence>
<evidence type="ECO:0000256" key="2">
    <source>
        <dbReference type="ARBA" id="ARBA00022692"/>
    </source>
</evidence>
<feature type="region of interest" description="Disordered" evidence="6">
    <location>
        <begin position="281"/>
        <end position="319"/>
    </location>
</feature>
<comment type="subcellular location">
    <subcellularLocation>
        <location evidence="1">Membrane</location>
        <topology evidence="1">Multi-pass membrane protein</topology>
    </subcellularLocation>
</comment>
<evidence type="ECO:0000313" key="9">
    <source>
        <dbReference type="EMBL" id="KXJ90202.1"/>
    </source>
</evidence>
<accession>A0A136IZ45</accession>
<organism evidence="9 10">
    <name type="scientific">Microdochium bolleyi</name>
    <dbReference type="NCBI Taxonomy" id="196109"/>
    <lineage>
        <taxon>Eukaryota</taxon>
        <taxon>Fungi</taxon>
        <taxon>Dikarya</taxon>
        <taxon>Ascomycota</taxon>
        <taxon>Pezizomycotina</taxon>
        <taxon>Sordariomycetes</taxon>
        <taxon>Xylariomycetidae</taxon>
        <taxon>Xylariales</taxon>
        <taxon>Microdochiaceae</taxon>
        <taxon>Microdochium</taxon>
    </lineage>
</organism>
<feature type="compositionally biased region" description="Basic and acidic residues" evidence="6">
    <location>
        <begin position="391"/>
        <end position="403"/>
    </location>
</feature>
<dbReference type="EMBL" id="KQ964253">
    <property type="protein sequence ID" value="KXJ90202.1"/>
    <property type="molecule type" value="Genomic_DNA"/>
</dbReference>
<name>A0A136IZ45_9PEZI</name>
<feature type="transmembrane region" description="Helical" evidence="7">
    <location>
        <begin position="176"/>
        <end position="195"/>
    </location>
</feature>
<dbReference type="PANTHER" id="PTHR33048:SF30">
    <property type="entry name" value="FAMILY DECARBOXYLASE, PUTATIVE (AFU_ORTHOLOGUE AFUA_7G00920)-RELATED"/>
    <property type="match status" value="1"/>
</dbReference>
<evidence type="ECO:0000259" key="8">
    <source>
        <dbReference type="Pfam" id="PF20684"/>
    </source>
</evidence>
<evidence type="ECO:0000313" key="10">
    <source>
        <dbReference type="Proteomes" id="UP000070501"/>
    </source>
</evidence>
<dbReference type="Proteomes" id="UP000070501">
    <property type="component" value="Unassembled WGS sequence"/>
</dbReference>
<evidence type="ECO:0000256" key="5">
    <source>
        <dbReference type="ARBA" id="ARBA00038359"/>
    </source>
</evidence>
<keyword evidence="3 7" id="KW-1133">Transmembrane helix</keyword>
<evidence type="ECO:0000256" key="1">
    <source>
        <dbReference type="ARBA" id="ARBA00004141"/>
    </source>
</evidence>
<feature type="transmembrane region" description="Helical" evidence="7">
    <location>
        <begin position="124"/>
        <end position="147"/>
    </location>
</feature>
<feature type="domain" description="Rhodopsin" evidence="8">
    <location>
        <begin position="22"/>
        <end position="262"/>
    </location>
</feature>
<dbReference type="InterPro" id="IPR052337">
    <property type="entry name" value="SAT4-like"/>
</dbReference>
<feature type="compositionally biased region" description="Polar residues" evidence="6">
    <location>
        <begin position="405"/>
        <end position="414"/>
    </location>
</feature>
<reference evidence="10" key="1">
    <citation type="submission" date="2016-02" db="EMBL/GenBank/DDBJ databases">
        <title>Draft genome sequence of Microdochium bolleyi, a fungal endophyte of beachgrass.</title>
        <authorList>
            <consortium name="DOE Joint Genome Institute"/>
            <person name="David A.S."/>
            <person name="May G."/>
            <person name="Haridas S."/>
            <person name="Lim J."/>
            <person name="Wang M."/>
            <person name="Labutti K."/>
            <person name="Lipzen A."/>
            <person name="Barry K."/>
            <person name="Grigoriev I.V."/>
        </authorList>
    </citation>
    <scope>NUCLEOTIDE SEQUENCE [LARGE SCALE GENOMIC DNA]</scope>
    <source>
        <strain evidence="10">J235TASD1</strain>
    </source>
</reference>
<feature type="region of interest" description="Disordered" evidence="6">
    <location>
        <begin position="357"/>
        <end position="414"/>
    </location>
</feature>
<evidence type="ECO:0000256" key="4">
    <source>
        <dbReference type="ARBA" id="ARBA00023136"/>
    </source>
</evidence>
<dbReference type="PANTHER" id="PTHR33048">
    <property type="entry name" value="PTH11-LIKE INTEGRAL MEMBRANE PROTEIN (AFU_ORTHOLOGUE AFUA_5G11245)"/>
    <property type="match status" value="1"/>
</dbReference>
<gene>
    <name evidence="9" type="ORF">Micbo1qcDRAFT_74256</name>
</gene>
<dbReference type="Pfam" id="PF20684">
    <property type="entry name" value="Fung_rhodopsin"/>
    <property type="match status" value="1"/>
</dbReference>
<dbReference type="GO" id="GO:0016020">
    <property type="term" value="C:membrane"/>
    <property type="evidence" value="ECO:0007669"/>
    <property type="project" value="UniProtKB-SubCell"/>
</dbReference>
<dbReference type="InterPro" id="IPR049326">
    <property type="entry name" value="Rhodopsin_dom_fungi"/>
</dbReference>
<keyword evidence="10" id="KW-1185">Reference proteome</keyword>
<feature type="transmembrane region" description="Helical" evidence="7">
    <location>
        <begin position="41"/>
        <end position="61"/>
    </location>
</feature>
<dbReference type="OrthoDB" id="3903189at2759"/>